<accession>A0A0K8MDL4</accession>
<comment type="caution">
    <text evidence="1">The sequence shown here is derived from an EMBL/GenBank/DDBJ whole genome shotgun (WGS) entry which is preliminary data.</text>
</comment>
<proteinExistence type="predicted"/>
<sequence>MVSLNTGKPVSHLSELRQPMHENFLKKFNRLYESFE</sequence>
<evidence type="ECO:0000313" key="2">
    <source>
        <dbReference type="Proteomes" id="UP000036771"/>
    </source>
</evidence>
<name>A0A0K8MDL4_9PROT</name>
<evidence type="ECO:0000313" key="1">
    <source>
        <dbReference type="EMBL" id="GAO98318.1"/>
    </source>
</evidence>
<keyword evidence="2" id="KW-1185">Reference proteome</keyword>
<reference evidence="1 2" key="1">
    <citation type="submission" date="2015-03" db="EMBL/GenBank/DDBJ databases">
        <title>Caedibacter varicaedens, whole genome shotgun sequence.</title>
        <authorList>
            <person name="Suzuki H."/>
            <person name="Dapper A.L."/>
            <person name="Gibson A.K."/>
            <person name="Jackson C."/>
            <person name="Lee H."/>
            <person name="Pejaver V.R."/>
            <person name="Doak T."/>
            <person name="Lynch M."/>
        </authorList>
    </citation>
    <scope>NUCLEOTIDE SEQUENCE [LARGE SCALE GENOMIC DNA]</scope>
</reference>
<dbReference type="AlphaFoldDB" id="A0A0K8MDL4"/>
<gene>
    <name evidence="1" type="ORF">Cva_00967</name>
</gene>
<dbReference type="EMBL" id="BBVC01000042">
    <property type="protein sequence ID" value="GAO98318.1"/>
    <property type="molecule type" value="Genomic_DNA"/>
</dbReference>
<protein>
    <submittedName>
        <fullName evidence="1">Uncharacterized protein</fullName>
    </submittedName>
</protein>
<dbReference type="STRING" id="1629334.Cva_00967"/>
<dbReference type="Proteomes" id="UP000036771">
    <property type="component" value="Unassembled WGS sequence"/>
</dbReference>
<organism evidence="1 2">
    <name type="scientific">Caedimonas varicaedens</name>
    <dbReference type="NCBI Taxonomy" id="1629334"/>
    <lineage>
        <taxon>Bacteria</taxon>
        <taxon>Pseudomonadati</taxon>
        <taxon>Pseudomonadota</taxon>
        <taxon>Alphaproteobacteria</taxon>
        <taxon>Holosporales</taxon>
        <taxon>Caedimonadaceae</taxon>
        <taxon>Caedimonas</taxon>
    </lineage>
</organism>